<evidence type="ECO:0000313" key="2">
    <source>
        <dbReference type="EMBL" id="PKI58089.1"/>
    </source>
</evidence>
<protein>
    <submittedName>
        <fullName evidence="2">Uncharacterized protein</fullName>
    </submittedName>
</protein>
<evidence type="ECO:0000256" key="1">
    <source>
        <dbReference type="SAM" id="Phobius"/>
    </source>
</evidence>
<sequence length="219" mass="24139">MASGVQWSWWLEVALVARNSLDKLAEPEKAKLSGSVLSWFYGLRASNSKSNLRNGLRGSKIGGSSSVSMLKSWHELLLMHELRLRFTAFTGFSFAFTAFTDFGLGFTAFTSFDLAFIAFTGFGLMFTDFKLQFPLFILSRFLVLIPLLLATGAYTGTVFSHISKTGEQAAMGKVPRRSLRPNGVLLIVFCSIFYPSTQPKRGKLSAPHFGQPALASLDN</sequence>
<gene>
    <name evidence="2" type="ORF">CRG98_021516</name>
</gene>
<feature type="transmembrane region" description="Helical" evidence="1">
    <location>
        <begin position="138"/>
        <end position="159"/>
    </location>
</feature>
<evidence type="ECO:0000313" key="3">
    <source>
        <dbReference type="Proteomes" id="UP000233551"/>
    </source>
</evidence>
<accession>A0A2I0JP78</accession>
<dbReference type="EMBL" id="PGOL01001443">
    <property type="protein sequence ID" value="PKI58089.1"/>
    <property type="molecule type" value="Genomic_DNA"/>
</dbReference>
<keyword evidence="3" id="KW-1185">Reference proteome</keyword>
<keyword evidence="1" id="KW-0472">Membrane</keyword>
<comment type="caution">
    <text evidence="2">The sequence shown here is derived from an EMBL/GenBank/DDBJ whole genome shotgun (WGS) entry which is preliminary data.</text>
</comment>
<reference evidence="2 3" key="1">
    <citation type="submission" date="2017-11" db="EMBL/GenBank/DDBJ databases">
        <title>De-novo sequencing of pomegranate (Punica granatum L.) genome.</title>
        <authorList>
            <person name="Akparov Z."/>
            <person name="Amiraslanov A."/>
            <person name="Hajiyeva S."/>
            <person name="Abbasov M."/>
            <person name="Kaur K."/>
            <person name="Hamwieh A."/>
            <person name="Solovyev V."/>
            <person name="Salamov A."/>
            <person name="Braich B."/>
            <person name="Kosarev P."/>
            <person name="Mahmoud A."/>
            <person name="Hajiyev E."/>
            <person name="Babayeva S."/>
            <person name="Izzatullayeva V."/>
            <person name="Mammadov A."/>
            <person name="Mammadov A."/>
            <person name="Sharifova S."/>
            <person name="Ojaghi J."/>
            <person name="Eynullazada K."/>
            <person name="Bayramov B."/>
            <person name="Abdulazimova A."/>
            <person name="Shahmuradov I."/>
        </authorList>
    </citation>
    <scope>NUCLEOTIDE SEQUENCE [LARGE SCALE GENOMIC DNA]</scope>
    <source>
        <strain evidence="3">cv. AG2017</strain>
        <tissue evidence="2">Leaf</tissue>
    </source>
</reference>
<name>A0A2I0JP78_PUNGR</name>
<dbReference type="Proteomes" id="UP000233551">
    <property type="component" value="Unassembled WGS sequence"/>
</dbReference>
<proteinExistence type="predicted"/>
<keyword evidence="1" id="KW-0812">Transmembrane</keyword>
<keyword evidence="1" id="KW-1133">Transmembrane helix</keyword>
<organism evidence="2 3">
    <name type="scientific">Punica granatum</name>
    <name type="common">Pomegranate</name>
    <dbReference type="NCBI Taxonomy" id="22663"/>
    <lineage>
        <taxon>Eukaryota</taxon>
        <taxon>Viridiplantae</taxon>
        <taxon>Streptophyta</taxon>
        <taxon>Embryophyta</taxon>
        <taxon>Tracheophyta</taxon>
        <taxon>Spermatophyta</taxon>
        <taxon>Magnoliopsida</taxon>
        <taxon>eudicotyledons</taxon>
        <taxon>Gunneridae</taxon>
        <taxon>Pentapetalae</taxon>
        <taxon>rosids</taxon>
        <taxon>malvids</taxon>
        <taxon>Myrtales</taxon>
        <taxon>Lythraceae</taxon>
        <taxon>Punica</taxon>
    </lineage>
</organism>
<dbReference type="AlphaFoldDB" id="A0A2I0JP78"/>
<feature type="transmembrane region" description="Helical" evidence="1">
    <location>
        <begin position="106"/>
        <end position="126"/>
    </location>
</feature>